<protein>
    <submittedName>
        <fullName evidence="2">Uncharacterized protein</fullName>
    </submittedName>
</protein>
<name>A0A7K3TAA8_9BIFI</name>
<evidence type="ECO:0000313" key="3">
    <source>
        <dbReference type="Proteomes" id="UP000469943"/>
    </source>
</evidence>
<evidence type="ECO:0000313" key="2">
    <source>
        <dbReference type="EMBL" id="NEG71498.1"/>
    </source>
</evidence>
<feature type="compositionally biased region" description="Basic and acidic residues" evidence="1">
    <location>
        <begin position="33"/>
        <end position="56"/>
    </location>
</feature>
<reference evidence="2 3" key="1">
    <citation type="submission" date="2019-10" db="EMBL/GenBank/DDBJ databases">
        <title>Bifidobacterium from non-human primates.</title>
        <authorList>
            <person name="Modesto M."/>
        </authorList>
    </citation>
    <scope>NUCLEOTIDE SEQUENCE [LARGE SCALE GENOMIC DNA]</scope>
    <source>
        <strain evidence="2 3">TREM</strain>
    </source>
</reference>
<dbReference type="AlphaFoldDB" id="A0A7K3TAA8"/>
<proteinExistence type="predicted"/>
<evidence type="ECO:0000256" key="1">
    <source>
        <dbReference type="SAM" id="MobiDB-lite"/>
    </source>
</evidence>
<comment type="caution">
    <text evidence="2">The sequence shown here is derived from an EMBL/GenBank/DDBJ whole genome shotgun (WGS) entry which is preliminary data.</text>
</comment>
<feature type="compositionally biased region" description="Basic and acidic residues" evidence="1">
    <location>
        <begin position="1"/>
        <end position="23"/>
    </location>
</feature>
<feature type="region of interest" description="Disordered" evidence="1">
    <location>
        <begin position="1"/>
        <end position="72"/>
    </location>
</feature>
<dbReference type="RefSeq" id="WP_163146813.1">
    <property type="nucleotide sequence ID" value="NZ_WBSM01000002.1"/>
</dbReference>
<feature type="region of interest" description="Disordered" evidence="1">
    <location>
        <begin position="85"/>
        <end position="127"/>
    </location>
</feature>
<feature type="compositionally biased region" description="Polar residues" evidence="1">
    <location>
        <begin position="97"/>
        <end position="106"/>
    </location>
</feature>
<gene>
    <name evidence="2" type="ORF">GFD24_04560</name>
</gene>
<organism evidence="2 3">
    <name type="scientific">Bifidobacterium ramosum</name>
    <dbReference type="NCBI Taxonomy" id="1798158"/>
    <lineage>
        <taxon>Bacteria</taxon>
        <taxon>Bacillati</taxon>
        <taxon>Actinomycetota</taxon>
        <taxon>Actinomycetes</taxon>
        <taxon>Bifidobacteriales</taxon>
        <taxon>Bifidobacteriaceae</taxon>
        <taxon>Bifidobacterium</taxon>
    </lineage>
</organism>
<dbReference type="EMBL" id="WHZX01000002">
    <property type="protein sequence ID" value="NEG71498.1"/>
    <property type="molecule type" value="Genomic_DNA"/>
</dbReference>
<sequence>MDDLGDRRDHADDDGIDCHHDETAAPLMSTRVIPRDEFQHDDDAVDPEEARIRTSDVTEPLPPSFFPTNTGRMRPVAAVSFIPRTQFRQADAEQPQPAASTATDTAVPNPPARIRYSSQYRALHPLS</sequence>
<dbReference type="Proteomes" id="UP000469943">
    <property type="component" value="Unassembled WGS sequence"/>
</dbReference>
<accession>A0A7K3TAA8</accession>